<accession>A0A9P0CW64</accession>
<feature type="compositionally biased region" description="Acidic residues" evidence="1">
    <location>
        <begin position="107"/>
        <end position="123"/>
    </location>
</feature>
<feature type="region of interest" description="Disordered" evidence="1">
    <location>
        <begin position="295"/>
        <end position="358"/>
    </location>
</feature>
<protein>
    <submittedName>
        <fullName evidence="2">Uncharacterized protein</fullName>
    </submittedName>
</protein>
<sequence>MKSIRTKKILQEAARCIVSPESGPVVDINPNNSSQIRKDIKPKISGNKNITMPGDVWLERENETQTYLFRIEKKDVKNNLRDLKVFFGENQKFNDDSEEVNVPSPFEDSDADMDYSPEDEDSNTTDARGCHDNHKKLDKYLRQGVIDHINTFSRIESHYCRKDNQREFIDGGLTIAEMYRLYLEDCQIKGNAAVKHSMYSHIFNTCFNIGFFRPNKDLCTLCDEYLHASDKSILHEKYDSHQLEKELSRKEKATDIELATSNKDTNAVYIFDLQAVIPLPCGNISSFYYKRSNLTPASNSSVSDEENEDPFGSDFSDMDPSFHPDSTTVEDESLDEESQTVEEELMETSNQQQSPNENSTEVVNIILAEILNQVWIKVKPRRRRKLDMRNWSRNVAKHRRSEGASYITTNKLRPAKLPKPIDCSRCKFKCNEHLSEDERNYICRYYWNMDYKSKKNFILSYVAVQSPKRVLATRNQRAQRTYTKKCFFSKGNDKVQVCEKFFCYTLCISPAVIIHAVKHRSNAHVFDNIDHRGKHVPSNKTSDEKLDQIRAHIESFPCMESHYVRKQTKRKYLDQKLNIRKMYNFYKEQCSENNIEPASEITYRRVFGNEYNLSFFMPKHDQCLTCTNYQKADLIKKQELQLNYDEHIARKEACNKEKDKDKKRANEDPHFCSVTFDLQAVLQIPTCKKEVQRTLPEDPKKNTQELQPLQQFPNELSQLYHAPLPISTSKKRDLLNLCKKGVIPEELHGWYQALSTENNITDRIPDVDIQEDSEDDDIAGEGEEVLT</sequence>
<feature type="compositionally biased region" description="Acidic residues" evidence="1">
    <location>
        <begin position="768"/>
        <end position="787"/>
    </location>
</feature>
<feature type="region of interest" description="Disordered" evidence="1">
    <location>
        <begin position="765"/>
        <end position="787"/>
    </location>
</feature>
<feature type="region of interest" description="Disordered" evidence="1">
    <location>
        <begin position="94"/>
        <end position="129"/>
    </location>
</feature>
<dbReference type="Proteomes" id="UP001153636">
    <property type="component" value="Chromosome 5"/>
</dbReference>
<dbReference type="PANTHER" id="PTHR10773:SF19">
    <property type="match status" value="1"/>
</dbReference>
<keyword evidence="3" id="KW-1185">Reference proteome</keyword>
<dbReference type="AlphaFoldDB" id="A0A9P0CW64"/>
<proteinExistence type="predicted"/>
<name>A0A9P0CW64_9CUCU</name>
<dbReference type="PANTHER" id="PTHR10773">
    <property type="entry name" value="DNA-DIRECTED RNA POLYMERASES I, II, AND III SUBUNIT RPABC2"/>
    <property type="match status" value="1"/>
</dbReference>
<organism evidence="2 3">
    <name type="scientific">Psylliodes chrysocephalus</name>
    <dbReference type="NCBI Taxonomy" id="3402493"/>
    <lineage>
        <taxon>Eukaryota</taxon>
        <taxon>Metazoa</taxon>
        <taxon>Ecdysozoa</taxon>
        <taxon>Arthropoda</taxon>
        <taxon>Hexapoda</taxon>
        <taxon>Insecta</taxon>
        <taxon>Pterygota</taxon>
        <taxon>Neoptera</taxon>
        <taxon>Endopterygota</taxon>
        <taxon>Coleoptera</taxon>
        <taxon>Polyphaga</taxon>
        <taxon>Cucujiformia</taxon>
        <taxon>Chrysomeloidea</taxon>
        <taxon>Chrysomelidae</taxon>
        <taxon>Galerucinae</taxon>
        <taxon>Alticini</taxon>
        <taxon>Psylliodes</taxon>
    </lineage>
</organism>
<dbReference type="EMBL" id="OV651817">
    <property type="protein sequence ID" value="CAH1110517.1"/>
    <property type="molecule type" value="Genomic_DNA"/>
</dbReference>
<evidence type="ECO:0000313" key="2">
    <source>
        <dbReference type="EMBL" id="CAH1110517.1"/>
    </source>
</evidence>
<dbReference type="OrthoDB" id="6762186at2759"/>
<evidence type="ECO:0000256" key="1">
    <source>
        <dbReference type="SAM" id="MobiDB-lite"/>
    </source>
</evidence>
<feature type="compositionally biased region" description="Polar residues" evidence="1">
    <location>
        <begin position="347"/>
        <end position="358"/>
    </location>
</feature>
<reference evidence="2" key="1">
    <citation type="submission" date="2022-01" db="EMBL/GenBank/DDBJ databases">
        <authorList>
            <person name="King R."/>
        </authorList>
    </citation>
    <scope>NUCLEOTIDE SEQUENCE</scope>
</reference>
<evidence type="ECO:0000313" key="3">
    <source>
        <dbReference type="Proteomes" id="UP001153636"/>
    </source>
</evidence>
<feature type="compositionally biased region" description="Acidic residues" evidence="1">
    <location>
        <begin position="328"/>
        <end position="346"/>
    </location>
</feature>
<gene>
    <name evidence="2" type="ORF">PSYICH_LOCUS11161</name>
</gene>